<dbReference type="SUPFAM" id="SSF53335">
    <property type="entry name" value="S-adenosyl-L-methionine-dependent methyltransferases"/>
    <property type="match status" value="1"/>
</dbReference>
<evidence type="ECO:0000256" key="3">
    <source>
        <dbReference type="ARBA" id="ARBA00022603"/>
    </source>
</evidence>
<organism evidence="7 8">
    <name type="scientific">Paenalcaligenes hermetiae</name>
    <dbReference type="NCBI Taxonomy" id="1157987"/>
    <lineage>
        <taxon>Bacteria</taxon>
        <taxon>Pseudomonadati</taxon>
        <taxon>Pseudomonadota</taxon>
        <taxon>Betaproteobacteria</taxon>
        <taxon>Burkholderiales</taxon>
        <taxon>Alcaligenaceae</taxon>
        <taxon>Paenalcaligenes</taxon>
    </lineage>
</organism>
<dbReference type="InterPro" id="IPR029063">
    <property type="entry name" value="SAM-dependent_MTases_sf"/>
</dbReference>
<dbReference type="PIRSF" id="PIRSF029038">
    <property type="entry name" value="Mtase_YbiN_prd"/>
    <property type="match status" value="1"/>
</dbReference>
<evidence type="ECO:0000256" key="1">
    <source>
        <dbReference type="ARBA" id="ARBA00022490"/>
    </source>
</evidence>
<dbReference type="RefSeq" id="WP_345369282.1">
    <property type="nucleotide sequence ID" value="NZ_BAABKD010000002.1"/>
</dbReference>
<evidence type="ECO:0000313" key="7">
    <source>
        <dbReference type="EMBL" id="GAA5085529.1"/>
    </source>
</evidence>
<dbReference type="PANTHER" id="PTHR13393:SF0">
    <property type="entry name" value="RNA N6-ADENOSINE-METHYLTRANSFERASE METTL16"/>
    <property type="match status" value="1"/>
</dbReference>
<dbReference type="EC" id="2.1.1.181" evidence="6"/>
<comment type="function">
    <text evidence="6">Specifically methylates the adenine in position 1618 of 23S rRNA.</text>
</comment>
<proteinExistence type="inferred from homology"/>
<comment type="similarity">
    <text evidence="6">Belongs to the methyltransferase superfamily. METTL16/RlmF family.</text>
</comment>
<keyword evidence="5 6" id="KW-0949">S-adenosyl-L-methionine</keyword>
<evidence type="ECO:0000256" key="5">
    <source>
        <dbReference type="ARBA" id="ARBA00022691"/>
    </source>
</evidence>
<comment type="caution">
    <text evidence="7">The sequence shown here is derived from an EMBL/GenBank/DDBJ whole genome shotgun (WGS) entry which is preliminary data.</text>
</comment>
<dbReference type="PANTHER" id="PTHR13393">
    <property type="entry name" value="SAM-DEPENDENT METHYLTRANSFERASE"/>
    <property type="match status" value="1"/>
</dbReference>
<accession>A0ABP9LU15</accession>
<reference evidence="8" key="1">
    <citation type="journal article" date="2019" name="Int. J. Syst. Evol. Microbiol.">
        <title>The Global Catalogue of Microorganisms (GCM) 10K type strain sequencing project: providing services to taxonomists for standard genome sequencing and annotation.</title>
        <authorList>
            <consortium name="The Broad Institute Genomics Platform"/>
            <consortium name="The Broad Institute Genome Sequencing Center for Infectious Disease"/>
            <person name="Wu L."/>
            <person name="Ma J."/>
        </authorList>
    </citation>
    <scope>NUCLEOTIDE SEQUENCE [LARGE SCALE GENOMIC DNA]</scope>
    <source>
        <strain evidence="8">JCM 18423</strain>
    </source>
</reference>
<comment type="subcellular location">
    <subcellularLocation>
        <location evidence="6">Cytoplasm</location>
    </subcellularLocation>
</comment>
<evidence type="ECO:0000256" key="6">
    <source>
        <dbReference type="HAMAP-Rule" id="MF_01848"/>
    </source>
</evidence>
<gene>
    <name evidence="6 7" type="primary">rlmF</name>
    <name evidence="7" type="ORF">GCM10023337_04340</name>
</gene>
<dbReference type="NCBIfam" id="NF008725">
    <property type="entry name" value="PRK11727.1"/>
    <property type="match status" value="1"/>
</dbReference>
<dbReference type="InterPro" id="IPR010286">
    <property type="entry name" value="METTL16/RlmF"/>
</dbReference>
<comment type="catalytic activity">
    <reaction evidence="6">
        <text>adenosine(1618) in 23S rRNA + S-adenosyl-L-methionine = N(6)-methyladenosine(1618) in 23S rRNA + S-adenosyl-L-homocysteine + H(+)</text>
        <dbReference type="Rhea" id="RHEA:16497"/>
        <dbReference type="Rhea" id="RHEA-COMP:10229"/>
        <dbReference type="Rhea" id="RHEA-COMP:10231"/>
        <dbReference type="ChEBI" id="CHEBI:15378"/>
        <dbReference type="ChEBI" id="CHEBI:57856"/>
        <dbReference type="ChEBI" id="CHEBI:59789"/>
        <dbReference type="ChEBI" id="CHEBI:74411"/>
        <dbReference type="ChEBI" id="CHEBI:74449"/>
        <dbReference type="EC" id="2.1.1.181"/>
    </reaction>
</comment>
<keyword evidence="2 6" id="KW-0698">rRNA processing</keyword>
<evidence type="ECO:0000256" key="2">
    <source>
        <dbReference type="ARBA" id="ARBA00022552"/>
    </source>
</evidence>
<dbReference type="CDD" id="cd02440">
    <property type="entry name" value="AdoMet_MTases"/>
    <property type="match status" value="1"/>
</dbReference>
<dbReference type="Proteomes" id="UP001500227">
    <property type="component" value="Unassembled WGS sequence"/>
</dbReference>
<evidence type="ECO:0000313" key="8">
    <source>
        <dbReference type="Proteomes" id="UP001500227"/>
    </source>
</evidence>
<dbReference type="Gene3D" id="3.40.50.150">
    <property type="entry name" value="Vaccinia Virus protein VP39"/>
    <property type="match status" value="1"/>
</dbReference>
<protein>
    <recommendedName>
        <fullName evidence="6">Ribosomal RNA large subunit methyltransferase F</fullName>
        <ecNumber evidence="6">2.1.1.181</ecNumber>
    </recommendedName>
    <alternativeName>
        <fullName evidence="6">23S rRNA mA1618 methyltransferase</fullName>
    </alternativeName>
    <alternativeName>
        <fullName evidence="6">rRNA adenine N-6-methyltransferase</fullName>
    </alternativeName>
</protein>
<sequence length="290" mass="33001">MSLFHPRNRHRGRYDFERLYAVCPELKSFTRLNPSGRYTIDFADPRAVKLLNLAILKSDYGVVYWDIPENYLCPPIPGRADYIHALADLLAHSHGTIPTGSAVRVLDIGVGANCIYPLLGQAEYGWSFVGTDIDKKALACAQTIIDRNQLSAEIRLRHQPHPHAIFEHVVQPTDQFALSLCNPPFFHSAEQAQQQNQRKWKGLGQKNTQRNFGGQSNELWCDGGEVAFISRMIEQSQAYKTHITWFSSLVSREAILPVLRKQLQRVCAQHVHVIEMAQGQKKSRLIAWQF</sequence>
<keyword evidence="3 6" id="KW-0489">Methyltransferase</keyword>
<keyword evidence="4 6" id="KW-0808">Transferase</keyword>
<keyword evidence="8" id="KW-1185">Reference proteome</keyword>
<dbReference type="HAMAP" id="MF_01848">
    <property type="entry name" value="23SrRNA_methyltr_F"/>
    <property type="match status" value="1"/>
</dbReference>
<dbReference type="Pfam" id="PF05971">
    <property type="entry name" value="Methyltransf_10"/>
    <property type="match status" value="1"/>
</dbReference>
<dbReference type="InterPro" id="IPR016909">
    <property type="entry name" value="rRNA_lsu_MeTfrase_F"/>
</dbReference>
<evidence type="ECO:0000256" key="4">
    <source>
        <dbReference type="ARBA" id="ARBA00022679"/>
    </source>
</evidence>
<keyword evidence="1 6" id="KW-0963">Cytoplasm</keyword>
<name>A0ABP9LU15_9BURK</name>
<dbReference type="EMBL" id="BAABKD010000002">
    <property type="protein sequence ID" value="GAA5085529.1"/>
    <property type="molecule type" value="Genomic_DNA"/>
</dbReference>